<protein>
    <recommendedName>
        <fullName evidence="3">RibT protein</fullName>
    </recommendedName>
</protein>
<reference evidence="1 2" key="1">
    <citation type="journal article" date="2015" name="Genome Announc.">
        <title>Expanding the biotechnology potential of lactobacilli through comparative genomics of 213 strains and associated genera.</title>
        <authorList>
            <person name="Sun Z."/>
            <person name="Harris H.M."/>
            <person name="McCann A."/>
            <person name="Guo C."/>
            <person name="Argimon S."/>
            <person name="Zhang W."/>
            <person name="Yang X."/>
            <person name="Jeffery I.B."/>
            <person name="Cooney J.C."/>
            <person name="Kagawa T.F."/>
            <person name="Liu W."/>
            <person name="Song Y."/>
            <person name="Salvetti E."/>
            <person name="Wrobel A."/>
            <person name="Rasinkangas P."/>
            <person name="Parkhill J."/>
            <person name="Rea M.C."/>
            <person name="O'Sullivan O."/>
            <person name="Ritari J."/>
            <person name="Douillard F.P."/>
            <person name="Paul Ross R."/>
            <person name="Yang R."/>
            <person name="Briner A.E."/>
            <person name="Felis G.E."/>
            <person name="de Vos W.M."/>
            <person name="Barrangou R."/>
            <person name="Klaenhammer T.R."/>
            <person name="Caufield P.W."/>
            <person name="Cui Y."/>
            <person name="Zhang H."/>
            <person name="O'Toole P.W."/>
        </authorList>
    </citation>
    <scope>NUCLEOTIDE SEQUENCE [LARGE SCALE GENOMIC DNA]</scope>
    <source>
        <strain evidence="1 2">DSM 23365</strain>
    </source>
</reference>
<dbReference type="AlphaFoldDB" id="A0A0R2EQH7"/>
<dbReference type="EMBL" id="AYZM01000148">
    <property type="protein sequence ID" value="KRN18560.1"/>
    <property type="molecule type" value="Genomic_DNA"/>
</dbReference>
<keyword evidence="2" id="KW-1185">Reference proteome</keyword>
<gene>
    <name evidence="1" type="ORF">FD14_GL001883</name>
</gene>
<sequence>MLLKYRTDYEKVAMGLLSFVPTLKKIDRLQAELQWYQESDQRQLLLWKDLNQDFSGIVGVEFRPGFVIVELIALTPAVRDTNQTTTILDELADMYPDDKLMGTLATTKVIAKWERAHDGK</sequence>
<dbReference type="Proteomes" id="UP000051442">
    <property type="component" value="Unassembled WGS sequence"/>
</dbReference>
<evidence type="ECO:0000313" key="2">
    <source>
        <dbReference type="Proteomes" id="UP000051442"/>
    </source>
</evidence>
<comment type="caution">
    <text evidence="1">The sequence shown here is derived from an EMBL/GenBank/DDBJ whole genome shotgun (WGS) entry which is preliminary data.</text>
</comment>
<accession>A0A0R2EQH7</accession>
<dbReference type="OrthoDB" id="2189687at2"/>
<evidence type="ECO:0000313" key="1">
    <source>
        <dbReference type="EMBL" id="KRN18560.1"/>
    </source>
</evidence>
<name>A0A0R2EQH7_9LACO</name>
<evidence type="ECO:0008006" key="3">
    <source>
        <dbReference type="Google" id="ProtNLM"/>
    </source>
</evidence>
<proteinExistence type="predicted"/>
<dbReference type="RefSeq" id="WP_054735631.1">
    <property type="nucleotide sequence ID" value="NZ_AYZM01000148.1"/>
</dbReference>
<dbReference type="PATRIC" id="fig|1423804.4.peg.2043"/>
<organism evidence="1 2">
    <name type="scientific">Secundilactobacillus similis DSM 23365 = JCM 2765</name>
    <dbReference type="NCBI Taxonomy" id="1423804"/>
    <lineage>
        <taxon>Bacteria</taxon>
        <taxon>Bacillati</taxon>
        <taxon>Bacillota</taxon>
        <taxon>Bacilli</taxon>
        <taxon>Lactobacillales</taxon>
        <taxon>Lactobacillaceae</taxon>
        <taxon>Secundilactobacillus</taxon>
    </lineage>
</organism>
<dbReference type="STRING" id="1423804.FD14_GL001883"/>